<dbReference type="Proteomes" id="UP000229247">
    <property type="component" value="Unassembled WGS sequence"/>
</dbReference>
<proteinExistence type="inferred from homology"/>
<organism evidence="5 6">
    <name type="scientific">Candidatus Portnoybacteria bacterium CG02_land_8_20_14_3_00_45_8</name>
    <dbReference type="NCBI Taxonomy" id="1974807"/>
    <lineage>
        <taxon>Bacteria</taxon>
        <taxon>Candidatus Portnoyibacteriota</taxon>
    </lineage>
</organism>
<dbReference type="SUPFAM" id="SSF53448">
    <property type="entry name" value="Nucleotide-diphospho-sugar transferases"/>
    <property type="match status" value="1"/>
</dbReference>
<comment type="similarity">
    <text evidence="1">Belongs to the glycosyltransferase 2 family.</text>
</comment>
<protein>
    <submittedName>
        <fullName evidence="5">Glycosyltransferase family 2 protein</fullName>
    </submittedName>
</protein>
<dbReference type="EMBL" id="PEUE01000058">
    <property type="protein sequence ID" value="PIV38378.1"/>
    <property type="molecule type" value="Genomic_DNA"/>
</dbReference>
<dbReference type="CDD" id="cd04186">
    <property type="entry name" value="GT_2_like_c"/>
    <property type="match status" value="1"/>
</dbReference>
<dbReference type="Gene3D" id="3.90.550.10">
    <property type="entry name" value="Spore Coat Polysaccharide Biosynthesis Protein SpsA, Chain A"/>
    <property type="match status" value="1"/>
</dbReference>
<comment type="caution">
    <text evidence="5">The sequence shown here is derived from an EMBL/GenBank/DDBJ whole genome shotgun (WGS) entry which is preliminary data.</text>
</comment>
<sequence length="298" mass="34569">MPKVFIIILNWNGWEDTKECLESLDRVAYDNFEVVLVDNGSKDNFQFPISNFQKIKIHTVYNEENLGFAGGNNVGIKLALERGAEYVLLLNNDTIVEPDFLVGLVEEAKNDERAGIVGPLIYFHDDKKIIWSAGGKITEHFMRGELIGYQKTDEGHYQVAEQVAYISGTCLLIKAEVIKKIGLISEDYFLYYEDTDWCVRAKRAGWRSLVIPQSKIYHKVSRSTQEFSYPYIYYHSRNGLMFAERFGSKVGAYLFSFWIAAKQLIKMSTHYKREWAKPVLRGVWDFWKNKKGKLKGYY</sequence>
<dbReference type="PANTHER" id="PTHR43179:SF12">
    <property type="entry name" value="GALACTOFURANOSYLTRANSFERASE GLFT2"/>
    <property type="match status" value="1"/>
</dbReference>
<evidence type="ECO:0000259" key="4">
    <source>
        <dbReference type="Pfam" id="PF00535"/>
    </source>
</evidence>
<dbReference type="InterPro" id="IPR001173">
    <property type="entry name" value="Glyco_trans_2-like"/>
</dbReference>
<dbReference type="Pfam" id="PF00535">
    <property type="entry name" value="Glycos_transf_2"/>
    <property type="match status" value="1"/>
</dbReference>
<evidence type="ECO:0000256" key="3">
    <source>
        <dbReference type="ARBA" id="ARBA00022679"/>
    </source>
</evidence>
<evidence type="ECO:0000313" key="5">
    <source>
        <dbReference type="EMBL" id="PIV38378.1"/>
    </source>
</evidence>
<name>A0A2M7D5T1_9BACT</name>
<dbReference type="AlphaFoldDB" id="A0A2M7D5T1"/>
<dbReference type="InterPro" id="IPR029044">
    <property type="entry name" value="Nucleotide-diphossugar_trans"/>
</dbReference>
<gene>
    <name evidence="5" type="ORF">COS30_02440</name>
</gene>
<dbReference type="GO" id="GO:0016757">
    <property type="term" value="F:glycosyltransferase activity"/>
    <property type="evidence" value="ECO:0007669"/>
    <property type="project" value="UniProtKB-KW"/>
</dbReference>
<evidence type="ECO:0000313" key="6">
    <source>
        <dbReference type="Proteomes" id="UP000229247"/>
    </source>
</evidence>
<evidence type="ECO:0000256" key="1">
    <source>
        <dbReference type="ARBA" id="ARBA00006739"/>
    </source>
</evidence>
<accession>A0A2M7D5T1</accession>
<reference evidence="6" key="1">
    <citation type="submission" date="2017-09" db="EMBL/GenBank/DDBJ databases">
        <title>Depth-based differentiation of microbial function through sediment-hosted aquifers and enrichment of novel symbionts in the deep terrestrial subsurface.</title>
        <authorList>
            <person name="Probst A.J."/>
            <person name="Ladd B."/>
            <person name="Jarett J.K."/>
            <person name="Geller-Mcgrath D.E."/>
            <person name="Sieber C.M.K."/>
            <person name="Emerson J.B."/>
            <person name="Anantharaman K."/>
            <person name="Thomas B.C."/>
            <person name="Malmstrom R."/>
            <person name="Stieglmeier M."/>
            <person name="Klingl A."/>
            <person name="Woyke T."/>
            <person name="Ryan C.M."/>
            <person name="Banfield J.F."/>
        </authorList>
    </citation>
    <scope>NUCLEOTIDE SEQUENCE [LARGE SCALE GENOMIC DNA]</scope>
</reference>
<dbReference type="PANTHER" id="PTHR43179">
    <property type="entry name" value="RHAMNOSYLTRANSFERASE WBBL"/>
    <property type="match status" value="1"/>
</dbReference>
<keyword evidence="3 5" id="KW-0808">Transferase</keyword>
<feature type="domain" description="Glycosyltransferase 2-like" evidence="4">
    <location>
        <begin position="6"/>
        <end position="181"/>
    </location>
</feature>
<keyword evidence="2" id="KW-0328">Glycosyltransferase</keyword>
<evidence type="ECO:0000256" key="2">
    <source>
        <dbReference type="ARBA" id="ARBA00022676"/>
    </source>
</evidence>